<dbReference type="Proteomes" id="UP001054902">
    <property type="component" value="Unassembled WGS sequence"/>
</dbReference>
<comment type="caution">
    <text evidence="1">The sequence shown here is derived from an EMBL/GenBank/DDBJ whole genome shotgun (WGS) entry which is preliminary data.</text>
</comment>
<reference evidence="1 2" key="1">
    <citation type="journal article" date="2021" name="Sci. Rep.">
        <title>The genome of the diatom Chaetoceros tenuissimus carries an ancient integrated fragment of an extant virus.</title>
        <authorList>
            <person name="Hongo Y."/>
            <person name="Kimura K."/>
            <person name="Takaki Y."/>
            <person name="Yoshida Y."/>
            <person name="Baba S."/>
            <person name="Kobayashi G."/>
            <person name="Nagasaki K."/>
            <person name="Hano T."/>
            <person name="Tomaru Y."/>
        </authorList>
    </citation>
    <scope>NUCLEOTIDE SEQUENCE [LARGE SCALE GENOMIC DNA]</scope>
    <source>
        <strain evidence="1 2">NIES-3715</strain>
    </source>
</reference>
<sequence>MNLHDLEFIENASRYSNEDVVRQHLLNNKELALEICSILFNTQEDVQCVENFRSIDRRLLIRALFMLPPHHELPRKVIHKLVKDGQKSLKVTQTHRECLIGDQKIITEIIAFFASINLDSNVDQLEDFIDNACTEICSVLYNSGNISSDAEYIVKAMFRVLLAIYNISTRINQALFFKCKRDSDVTKNLKEEVLCKILNHNWCITEEPTPSIVLVHLLHMCFNEFTLNVDQWRHVQLKVSNQIAIMSDSANYIKLVATTVLQGLASFDNDESELVYTWFSIIIHLYCCALKFEDISKTFINSFKQLLNSFCPNDAPTIIHTIANCKYNEHILDETVHIRSNSRIHLILLAAGSFSEGMNRVELFQLAKKYICDIIFEKCQEKMIPRYEDSDDSVHTLYSCVQTWQCLSDVKCVDADSFCLVYSETETETKKSFLMQDIIIRNYWKDLVYYLLVSNSISSKEESVWIVSTISTIFGLFPSIQKELVVRITCNLFENRSLHTSQRYSLIMLLITIGKRHPEFDFGKIIMEKMGMITSLYTPSLITGVLFSLAQHATGRHAVFEFAIQLMEHLTCDHDNTDSYFIIDGMMFLLYEEFSDFQNEDSVSSHALAIITDAIVAGRLHSCSTDNAHRNLVMEKILKHLRISKLHQYALSRIEAAIIFCLLPFVHIINHQINFKFHSNLEENEIPLLATALCYLTDLRNKENRSTDLTIGRYFTKCKTTIVKFDGNTRRTKANTKLGKKILLSMINFIWEEDLSSHDSDFESTHLSQNAFCNVELESWTESKYLPIWCSSIHIPSEKKSNLHRRDVRGTMRLKQLLSQTFLAFTFDTWEYSQLDSDMFSTFLQHISNKLMNSCDEVTSLSGNLRKLVFKSFFRNIIDLHQSIAPEISKQKKSTNLSSIQSIGGFLMSEYGDSDILCQCYKSCTKYYSIFHDMNILRYLNDIIPLLENSSFIEVSEFLSSTLVLVENLISDFSTRNVTLVELKFLQTVFQSLSKRTLLCNRFSEGTIQAWLSCLSSCSLIFAEGMNTRTDEAVLRAIIYAQFALSLADQNLSRALVEEQSSVLYHPSFSFSMQIIESCTKVWDIDSHKKFDCLRQILKSSDDFLAFSKTAAVQFLRKLLTAIHWKDNTYNLTPSDTRISRAYLSKTVEIFNRSFGIMYELHSQDNCHSIDNQQHQVFLEIYVSATVTIFRHLNVLCIKRLQQRFLSFCLDISEMQTLEYVSSLGTENESMIFHLLSLVSNRSGGVDKTIQTMIEELDVLLFEISGHISQLNNNKERNKIKHLPVFLQMSREEKEHPISSIQRYISSLFNNKNNANDSLSIRTKRKTRRLYRDRKSNNNVINTWRKLDNEQDEGFVTDHFIDLNDFIVEG</sequence>
<accession>A0AAD3HF97</accession>
<keyword evidence="2" id="KW-1185">Reference proteome</keyword>
<name>A0AAD3HF97_9STRA</name>
<evidence type="ECO:0000313" key="1">
    <source>
        <dbReference type="EMBL" id="GFH61009.1"/>
    </source>
</evidence>
<dbReference type="EMBL" id="BLLK01000069">
    <property type="protein sequence ID" value="GFH61009.1"/>
    <property type="molecule type" value="Genomic_DNA"/>
</dbReference>
<organism evidence="1 2">
    <name type="scientific">Chaetoceros tenuissimus</name>
    <dbReference type="NCBI Taxonomy" id="426638"/>
    <lineage>
        <taxon>Eukaryota</taxon>
        <taxon>Sar</taxon>
        <taxon>Stramenopiles</taxon>
        <taxon>Ochrophyta</taxon>
        <taxon>Bacillariophyta</taxon>
        <taxon>Coscinodiscophyceae</taxon>
        <taxon>Chaetocerotophycidae</taxon>
        <taxon>Chaetocerotales</taxon>
        <taxon>Chaetocerotaceae</taxon>
        <taxon>Chaetoceros</taxon>
    </lineage>
</organism>
<proteinExistence type="predicted"/>
<protein>
    <submittedName>
        <fullName evidence="1">Uncharacterized protein</fullName>
    </submittedName>
</protein>
<evidence type="ECO:0000313" key="2">
    <source>
        <dbReference type="Proteomes" id="UP001054902"/>
    </source>
</evidence>
<gene>
    <name evidence="1" type="ORF">CTEN210_17486</name>
</gene>